<accession>A0A8H7AIB6</accession>
<sequence length="84" mass="9171">MQTEPGFADVDASSEKCDSALLRVELSAGNKGIFICLLRRSGTDSFPKMIPASKVLLADERDSTKPLSSLFVDIERTCQEYVGD</sequence>
<dbReference type="Proteomes" id="UP000606974">
    <property type="component" value="Unassembled WGS sequence"/>
</dbReference>
<dbReference type="EMBL" id="JAACFV010000054">
    <property type="protein sequence ID" value="KAF7508427.1"/>
    <property type="molecule type" value="Genomic_DNA"/>
</dbReference>
<organism evidence="1 2">
    <name type="scientific">Endocarpon pusillum</name>
    <dbReference type="NCBI Taxonomy" id="364733"/>
    <lineage>
        <taxon>Eukaryota</taxon>
        <taxon>Fungi</taxon>
        <taxon>Dikarya</taxon>
        <taxon>Ascomycota</taxon>
        <taxon>Pezizomycotina</taxon>
        <taxon>Eurotiomycetes</taxon>
        <taxon>Chaetothyriomycetidae</taxon>
        <taxon>Verrucariales</taxon>
        <taxon>Verrucariaceae</taxon>
        <taxon>Endocarpon</taxon>
    </lineage>
</organism>
<protein>
    <submittedName>
        <fullName evidence="1">Uncharacterized protein</fullName>
    </submittedName>
</protein>
<dbReference type="AlphaFoldDB" id="A0A8H7AIB6"/>
<reference evidence="1" key="1">
    <citation type="submission" date="2020-02" db="EMBL/GenBank/DDBJ databases">
        <authorList>
            <person name="Palmer J.M."/>
        </authorList>
    </citation>
    <scope>NUCLEOTIDE SEQUENCE</scope>
    <source>
        <strain evidence="1">EPUS1.4</strain>
        <tissue evidence="1">Thallus</tissue>
    </source>
</reference>
<evidence type="ECO:0000313" key="1">
    <source>
        <dbReference type="EMBL" id="KAF7508427.1"/>
    </source>
</evidence>
<comment type="caution">
    <text evidence="1">The sequence shown here is derived from an EMBL/GenBank/DDBJ whole genome shotgun (WGS) entry which is preliminary data.</text>
</comment>
<name>A0A8H7AIB6_9EURO</name>
<proteinExistence type="predicted"/>
<evidence type="ECO:0000313" key="2">
    <source>
        <dbReference type="Proteomes" id="UP000606974"/>
    </source>
</evidence>
<keyword evidence="2" id="KW-1185">Reference proteome</keyword>
<gene>
    <name evidence="1" type="ORF">GJ744_009280</name>
</gene>